<gene>
    <name evidence="1" type="ORF">Nepgr_033124</name>
</gene>
<keyword evidence="2" id="KW-1185">Reference proteome</keyword>
<accession>A0AAD3TLJ0</accession>
<protein>
    <submittedName>
        <fullName evidence="1">Uncharacterized protein</fullName>
    </submittedName>
</protein>
<proteinExistence type="predicted"/>
<sequence length="80" mass="8786">MKLDPEKVLINNRDGLGNVIGSNLTLPKSNAIYGFSQGNMKKRLRVVAGSSGVLLVFGFSTYRSSLERIISNKDAERKTN</sequence>
<dbReference type="EMBL" id="BSYO01000040">
    <property type="protein sequence ID" value="GMH31281.1"/>
    <property type="molecule type" value="Genomic_DNA"/>
</dbReference>
<evidence type="ECO:0000313" key="2">
    <source>
        <dbReference type="Proteomes" id="UP001279734"/>
    </source>
</evidence>
<evidence type="ECO:0000313" key="1">
    <source>
        <dbReference type="EMBL" id="GMH31281.1"/>
    </source>
</evidence>
<name>A0AAD3TLJ0_NEPGR</name>
<comment type="caution">
    <text evidence="1">The sequence shown here is derived from an EMBL/GenBank/DDBJ whole genome shotgun (WGS) entry which is preliminary data.</text>
</comment>
<dbReference type="Proteomes" id="UP001279734">
    <property type="component" value="Unassembled WGS sequence"/>
</dbReference>
<organism evidence="1 2">
    <name type="scientific">Nepenthes gracilis</name>
    <name type="common">Slender pitcher plant</name>
    <dbReference type="NCBI Taxonomy" id="150966"/>
    <lineage>
        <taxon>Eukaryota</taxon>
        <taxon>Viridiplantae</taxon>
        <taxon>Streptophyta</taxon>
        <taxon>Embryophyta</taxon>
        <taxon>Tracheophyta</taxon>
        <taxon>Spermatophyta</taxon>
        <taxon>Magnoliopsida</taxon>
        <taxon>eudicotyledons</taxon>
        <taxon>Gunneridae</taxon>
        <taxon>Pentapetalae</taxon>
        <taxon>Caryophyllales</taxon>
        <taxon>Nepenthaceae</taxon>
        <taxon>Nepenthes</taxon>
    </lineage>
</organism>
<reference evidence="1" key="1">
    <citation type="submission" date="2023-05" db="EMBL/GenBank/DDBJ databases">
        <title>Nepenthes gracilis genome sequencing.</title>
        <authorList>
            <person name="Fukushima K."/>
        </authorList>
    </citation>
    <scope>NUCLEOTIDE SEQUENCE</scope>
    <source>
        <strain evidence="1">SING2019-196</strain>
    </source>
</reference>
<dbReference type="AlphaFoldDB" id="A0AAD3TLJ0"/>